<dbReference type="Gene3D" id="3.40.50.300">
    <property type="entry name" value="P-loop containing nucleotide triphosphate hydrolases"/>
    <property type="match status" value="1"/>
</dbReference>
<dbReference type="InterPro" id="IPR003439">
    <property type="entry name" value="ABC_transporter-like_ATP-bd"/>
</dbReference>
<sequence length="372" mass="40995">MARVGRRVAAQPRHHAPAGARRQSAVGPCAGRGVRLPGLGRRQRWGRHRWSGDVLRSSDHVASASRPAGFRPRLPPDPTRLPAVGGPGAAGRPRSRLTRRSDRPPGGDPRWDRLRGCALHHPGQQQATLRGVSFRLAPGESLALVGSNGAGKTTLVKLLLRLYDPTEGRITLDGRDLRDLDLDELRRRMGVIFQDFGRYELTAGENIGLGDVDRIEDRDAIMAAARAGGAADLVDGLPNHLDTALGRELGDRELSGGQWQRIALSRAFMADNELLVLDEPTAELDPRGEHEVFQRFAELTQDRMTILVSHRFSTVRMADRILLLADGVVVESGDHATLMKRDGDYARMFRLQASQYVDQDSPRRLDSEEGPR</sequence>
<dbReference type="GO" id="GO:0015421">
    <property type="term" value="F:ABC-type oligopeptide transporter activity"/>
    <property type="evidence" value="ECO:0007669"/>
    <property type="project" value="TreeGrafter"/>
</dbReference>
<feature type="region of interest" description="Disordered" evidence="3">
    <location>
        <begin position="57"/>
        <end position="111"/>
    </location>
</feature>
<dbReference type="PROSITE" id="PS50893">
    <property type="entry name" value="ABC_TRANSPORTER_2"/>
    <property type="match status" value="1"/>
</dbReference>
<dbReference type="EMBL" id="DVLP01000238">
    <property type="protein sequence ID" value="HIT75485.1"/>
    <property type="molecule type" value="Genomic_DNA"/>
</dbReference>
<dbReference type="AlphaFoldDB" id="A0A9D1GZ70"/>
<dbReference type="Pfam" id="PF00005">
    <property type="entry name" value="ABC_tran"/>
    <property type="match status" value="1"/>
</dbReference>
<dbReference type="InterPro" id="IPR039421">
    <property type="entry name" value="Type_1_exporter"/>
</dbReference>
<dbReference type="InterPro" id="IPR017871">
    <property type="entry name" value="ABC_transporter-like_CS"/>
</dbReference>
<evidence type="ECO:0000256" key="3">
    <source>
        <dbReference type="SAM" id="MobiDB-lite"/>
    </source>
</evidence>
<evidence type="ECO:0000256" key="1">
    <source>
        <dbReference type="ARBA" id="ARBA00022741"/>
    </source>
</evidence>
<dbReference type="InterPro" id="IPR003593">
    <property type="entry name" value="AAA+_ATPase"/>
</dbReference>
<keyword evidence="2 5" id="KW-0067">ATP-binding</keyword>
<feature type="compositionally biased region" description="Basic residues" evidence="3">
    <location>
        <begin position="1"/>
        <end position="16"/>
    </location>
</feature>
<reference evidence="5" key="2">
    <citation type="journal article" date="2021" name="PeerJ">
        <title>Extensive microbial diversity within the chicken gut microbiome revealed by metagenomics and culture.</title>
        <authorList>
            <person name="Gilroy R."/>
            <person name="Ravi A."/>
            <person name="Getino M."/>
            <person name="Pursley I."/>
            <person name="Horton D.L."/>
            <person name="Alikhan N.F."/>
            <person name="Baker D."/>
            <person name="Gharbi K."/>
            <person name="Hall N."/>
            <person name="Watson M."/>
            <person name="Adriaenssens E.M."/>
            <person name="Foster-Nyarko E."/>
            <person name="Jarju S."/>
            <person name="Secka A."/>
            <person name="Antonio M."/>
            <person name="Oren A."/>
            <person name="Chaudhuri R.R."/>
            <person name="La Ragione R."/>
            <person name="Hildebrand F."/>
            <person name="Pallen M.J."/>
        </authorList>
    </citation>
    <scope>NUCLEOTIDE SEQUENCE</scope>
    <source>
        <strain evidence="5">ChiGjej1B1-24693</strain>
    </source>
</reference>
<dbReference type="PANTHER" id="PTHR43394:SF1">
    <property type="entry name" value="ATP-BINDING CASSETTE SUB-FAMILY B MEMBER 10, MITOCHONDRIAL"/>
    <property type="match status" value="1"/>
</dbReference>
<organism evidence="5 6">
    <name type="scientific">Candidatus Avipropionibacterium avicola</name>
    <dbReference type="NCBI Taxonomy" id="2840701"/>
    <lineage>
        <taxon>Bacteria</taxon>
        <taxon>Bacillati</taxon>
        <taxon>Actinomycetota</taxon>
        <taxon>Actinomycetes</taxon>
        <taxon>Propionibacteriales</taxon>
        <taxon>Propionibacteriaceae</taxon>
        <taxon>Propionibacteriaceae incertae sedis</taxon>
        <taxon>Candidatus Avipropionibacterium</taxon>
    </lineage>
</organism>
<dbReference type="GO" id="GO:0005524">
    <property type="term" value="F:ATP binding"/>
    <property type="evidence" value="ECO:0007669"/>
    <property type="project" value="UniProtKB-KW"/>
</dbReference>
<keyword evidence="1" id="KW-0547">Nucleotide-binding</keyword>
<dbReference type="Proteomes" id="UP000886842">
    <property type="component" value="Unassembled WGS sequence"/>
</dbReference>
<comment type="caution">
    <text evidence="5">The sequence shown here is derived from an EMBL/GenBank/DDBJ whole genome shotgun (WGS) entry which is preliminary data.</text>
</comment>
<feature type="compositionally biased region" description="Basic and acidic residues" evidence="3">
    <location>
        <begin position="99"/>
        <end position="111"/>
    </location>
</feature>
<accession>A0A9D1GZ70</accession>
<reference evidence="5" key="1">
    <citation type="submission" date="2020-10" db="EMBL/GenBank/DDBJ databases">
        <authorList>
            <person name="Gilroy R."/>
        </authorList>
    </citation>
    <scope>NUCLEOTIDE SEQUENCE</scope>
    <source>
        <strain evidence="5">ChiGjej1B1-24693</strain>
    </source>
</reference>
<dbReference type="PANTHER" id="PTHR43394">
    <property type="entry name" value="ATP-DEPENDENT PERMEASE MDL1, MITOCHONDRIAL"/>
    <property type="match status" value="1"/>
</dbReference>
<protein>
    <submittedName>
        <fullName evidence="5">ABC transporter ATP-binding protein</fullName>
    </submittedName>
</protein>
<evidence type="ECO:0000256" key="2">
    <source>
        <dbReference type="ARBA" id="ARBA00022840"/>
    </source>
</evidence>
<feature type="domain" description="ABC transporter" evidence="4">
    <location>
        <begin position="114"/>
        <end position="351"/>
    </location>
</feature>
<dbReference type="InterPro" id="IPR027417">
    <property type="entry name" value="P-loop_NTPase"/>
</dbReference>
<gene>
    <name evidence="5" type="ORF">IAA98_07865</name>
</gene>
<evidence type="ECO:0000313" key="6">
    <source>
        <dbReference type="Proteomes" id="UP000886842"/>
    </source>
</evidence>
<proteinExistence type="predicted"/>
<dbReference type="SMART" id="SM00382">
    <property type="entry name" value="AAA"/>
    <property type="match status" value="1"/>
</dbReference>
<evidence type="ECO:0000259" key="4">
    <source>
        <dbReference type="PROSITE" id="PS50893"/>
    </source>
</evidence>
<dbReference type="SUPFAM" id="SSF52540">
    <property type="entry name" value="P-loop containing nucleoside triphosphate hydrolases"/>
    <property type="match status" value="1"/>
</dbReference>
<dbReference type="PROSITE" id="PS00211">
    <property type="entry name" value="ABC_TRANSPORTER_1"/>
    <property type="match status" value="1"/>
</dbReference>
<evidence type="ECO:0000313" key="5">
    <source>
        <dbReference type="EMBL" id="HIT75485.1"/>
    </source>
</evidence>
<dbReference type="GO" id="GO:0016887">
    <property type="term" value="F:ATP hydrolysis activity"/>
    <property type="evidence" value="ECO:0007669"/>
    <property type="project" value="InterPro"/>
</dbReference>
<name>A0A9D1GZ70_9ACTN</name>
<feature type="region of interest" description="Disordered" evidence="3">
    <location>
        <begin position="1"/>
        <end position="37"/>
    </location>
</feature>